<keyword evidence="2" id="KW-1185">Reference proteome</keyword>
<reference evidence="1" key="2">
    <citation type="submission" date="2013-04" db="UniProtKB">
        <authorList>
            <consortium name="EnsemblPlants"/>
        </authorList>
    </citation>
    <scope>IDENTIFICATION</scope>
</reference>
<dbReference type="HOGENOM" id="CLU_1899430_0_0_1"/>
<dbReference type="EnsemblPlants" id="OB05G32200.1">
    <property type="protein sequence ID" value="OB05G32200.1"/>
    <property type="gene ID" value="OB05G32200"/>
</dbReference>
<evidence type="ECO:0000313" key="1">
    <source>
        <dbReference type="EnsemblPlants" id="OB05G32200.1"/>
    </source>
</evidence>
<sequence>MVWSFGMHRRSCQSTASVEKRRNSSWPGGQVDMAIHALPDWSPCDPQFLIPHLRRNCFVLPKWYIEQRVIFTVFLLVKLHFFLLRYRLTKSDLLRFMCTQIQFVYNNLLWQSARQLTNFKHDLATNSHRPGSFI</sequence>
<dbReference type="Gramene" id="OB05G32200.1">
    <property type="protein sequence ID" value="OB05G32200.1"/>
    <property type="gene ID" value="OB05G32200"/>
</dbReference>
<accession>J3M9E6</accession>
<name>J3M9E6_ORYBR</name>
<reference evidence="1" key="1">
    <citation type="journal article" date="2013" name="Nat. Commun.">
        <title>Whole-genome sequencing of Oryza brachyantha reveals mechanisms underlying Oryza genome evolution.</title>
        <authorList>
            <person name="Chen J."/>
            <person name="Huang Q."/>
            <person name="Gao D."/>
            <person name="Wang J."/>
            <person name="Lang Y."/>
            <person name="Liu T."/>
            <person name="Li B."/>
            <person name="Bai Z."/>
            <person name="Luis Goicoechea J."/>
            <person name="Liang C."/>
            <person name="Chen C."/>
            <person name="Zhang W."/>
            <person name="Sun S."/>
            <person name="Liao Y."/>
            <person name="Zhang X."/>
            <person name="Yang L."/>
            <person name="Song C."/>
            <person name="Wang M."/>
            <person name="Shi J."/>
            <person name="Liu G."/>
            <person name="Liu J."/>
            <person name="Zhou H."/>
            <person name="Zhou W."/>
            <person name="Yu Q."/>
            <person name="An N."/>
            <person name="Chen Y."/>
            <person name="Cai Q."/>
            <person name="Wang B."/>
            <person name="Liu B."/>
            <person name="Min J."/>
            <person name="Huang Y."/>
            <person name="Wu H."/>
            <person name="Li Z."/>
            <person name="Zhang Y."/>
            <person name="Yin Y."/>
            <person name="Song W."/>
            <person name="Jiang J."/>
            <person name="Jackson S.A."/>
            <person name="Wing R.A."/>
            <person name="Wang J."/>
            <person name="Chen M."/>
        </authorList>
    </citation>
    <scope>NUCLEOTIDE SEQUENCE [LARGE SCALE GENOMIC DNA]</scope>
    <source>
        <strain evidence="1">cv. IRGC 101232</strain>
    </source>
</reference>
<proteinExistence type="predicted"/>
<protein>
    <submittedName>
        <fullName evidence="1">Uncharacterized protein</fullName>
    </submittedName>
</protein>
<dbReference type="AlphaFoldDB" id="J3M9E6"/>
<organism evidence="1">
    <name type="scientific">Oryza brachyantha</name>
    <name type="common">malo sina</name>
    <dbReference type="NCBI Taxonomy" id="4533"/>
    <lineage>
        <taxon>Eukaryota</taxon>
        <taxon>Viridiplantae</taxon>
        <taxon>Streptophyta</taxon>
        <taxon>Embryophyta</taxon>
        <taxon>Tracheophyta</taxon>
        <taxon>Spermatophyta</taxon>
        <taxon>Magnoliopsida</taxon>
        <taxon>Liliopsida</taxon>
        <taxon>Poales</taxon>
        <taxon>Poaceae</taxon>
        <taxon>BOP clade</taxon>
        <taxon>Oryzoideae</taxon>
        <taxon>Oryzeae</taxon>
        <taxon>Oryzinae</taxon>
        <taxon>Oryza</taxon>
    </lineage>
</organism>
<evidence type="ECO:0000313" key="2">
    <source>
        <dbReference type="Proteomes" id="UP000006038"/>
    </source>
</evidence>
<dbReference type="Proteomes" id="UP000006038">
    <property type="component" value="Chromosome 5"/>
</dbReference>